<dbReference type="AlphaFoldDB" id="A0A0G0K792"/>
<dbReference type="Gene3D" id="3.40.50.800">
    <property type="entry name" value="Anticodon-binding domain"/>
    <property type="match status" value="1"/>
</dbReference>
<feature type="binding site" evidence="8">
    <location>
        <position position="278"/>
    </location>
    <ligand>
        <name>L-histidine</name>
        <dbReference type="ChEBI" id="CHEBI:57595"/>
    </ligand>
</feature>
<dbReference type="HAMAP" id="MF_00127">
    <property type="entry name" value="His_tRNA_synth"/>
    <property type="match status" value="1"/>
</dbReference>
<dbReference type="GO" id="GO:0004821">
    <property type="term" value="F:histidine-tRNA ligase activity"/>
    <property type="evidence" value="ECO:0007669"/>
    <property type="project" value="UniProtKB-UniRule"/>
</dbReference>
<dbReference type="PATRIC" id="fig|1618569.3.peg.658"/>
<evidence type="ECO:0000259" key="9">
    <source>
        <dbReference type="PROSITE" id="PS50862"/>
    </source>
</evidence>
<dbReference type="EMBL" id="LBUZ01000028">
    <property type="protein sequence ID" value="KKQ74687.1"/>
    <property type="molecule type" value="Genomic_DNA"/>
</dbReference>
<dbReference type="InterPro" id="IPR006195">
    <property type="entry name" value="aa-tRNA-synth_II"/>
</dbReference>
<dbReference type="InterPro" id="IPR004154">
    <property type="entry name" value="Anticodon-bd"/>
</dbReference>
<keyword evidence="4 7" id="KW-0648">Protein biosynthesis</keyword>
<feature type="binding site" evidence="8">
    <location>
        <position position="140"/>
    </location>
    <ligand>
        <name>L-histidine</name>
        <dbReference type="ChEBI" id="CHEBI:57595"/>
    </ligand>
</feature>
<dbReference type="InterPro" id="IPR045864">
    <property type="entry name" value="aa-tRNA-synth_II/BPL/LPL"/>
</dbReference>
<proteinExistence type="inferred from homology"/>
<keyword evidence="5 7" id="KW-0030">Aminoacyl-tRNA synthetase</keyword>
<name>A0A0G0K792_9BACT</name>
<evidence type="ECO:0000256" key="4">
    <source>
        <dbReference type="ARBA" id="ARBA00022917"/>
    </source>
</evidence>
<dbReference type="InterPro" id="IPR004516">
    <property type="entry name" value="HisRS/HisZ"/>
</dbReference>
<feature type="domain" description="Aminoacyl-transfer RNA synthetases class-II family profile" evidence="9">
    <location>
        <begin position="59"/>
        <end position="334"/>
    </location>
</feature>
<dbReference type="CDD" id="cd00773">
    <property type="entry name" value="HisRS-like_core"/>
    <property type="match status" value="1"/>
</dbReference>
<accession>A0A0G0K792</accession>
<feature type="binding site" evidence="8">
    <location>
        <begin position="110"/>
        <end position="112"/>
    </location>
    <ligand>
        <name>L-histidine</name>
        <dbReference type="ChEBI" id="CHEBI:57595"/>
    </ligand>
</feature>
<comment type="catalytic activity">
    <reaction evidence="6 7">
        <text>tRNA(His) + L-histidine + ATP = L-histidyl-tRNA(His) + AMP + diphosphate + H(+)</text>
        <dbReference type="Rhea" id="RHEA:17313"/>
        <dbReference type="Rhea" id="RHEA-COMP:9665"/>
        <dbReference type="Rhea" id="RHEA-COMP:9689"/>
        <dbReference type="ChEBI" id="CHEBI:15378"/>
        <dbReference type="ChEBI" id="CHEBI:30616"/>
        <dbReference type="ChEBI" id="CHEBI:33019"/>
        <dbReference type="ChEBI" id="CHEBI:57595"/>
        <dbReference type="ChEBI" id="CHEBI:78442"/>
        <dbReference type="ChEBI" id="CHEBI:78527"/>
        <dbReference type="ChEBI" id="CHEBI:456215"/>
        <dbReference type="EC" id="6.1.1.21"/>
    </reaction>
</comment>
<evidence type="ECO:0000256" key="7">
    <source>
        <dbReference type="HAMAP-Rule" id="MF_00127"/>
    </source>
</evidence>
<evidence type="ECO:0000256" key="1">
    <source>
        <dbReference type="ARBA" id="ARBA00008226"/>
    </source>
</evidence>
<comment type="caution">
    <text evidence="10">The sequence shown here is derived from an EMBL/GenBank/DDBJ whole genome shotgun (WGS) entry which is preliminary data.</text>
</comment>
<keyword evidence="7" id="KW-0963">Cytoplasm</keyword>
<dbReference type="PANTHER" id="PTHR11476">
    <property type="entry name" value="HISTIDYL-TRNA SYNTHETASE"/>
    <property type="match status" value="1"/>
</dbReference>
<reference evidence="10 11" key="1">
    <citation type="journal article" date="2015" name="Nature">
        <title>rRNA introns, odd ribosomes, and small enigmatic genomes across a large radiation of phyla.</title>
        <authorList>
            <person name="Brown C.T."/>
            <person name="Hug L.A."/>
            <person name="Thomas B.C."/>
            <person name="Sharon I."/>
            <person name="Castelle C.J."/>
            <person name="Singh A."/>
            <person name="Wilkins M.J."/>
            <person name="Williams K.H."/>
            <person name="Banfield J.F."/>
        </authorList>
    </citation>
    <scope>NUCLEOTIDE SEQUENCE [LARGE SCALE GENOMIC DNA]</scope>
</reference>
<dbReference type="Gene3D" id="3.30.930.10">
    <property type="entry name" value="Bira Bifunctional Protein, Domain 2"/>
    <property type="match status" value="1"/>
</dbReference>
<feature type="binding site" evidence="8">
    <location>
        <position position="158"/>
    </location>
    <ligand>
        <name>L-histidine</name>
        <dbReference type="ChEBI" id="CHEBI:57595"/>
    </ligand>
</feature>
<comment type="subcellular location">
    <subcellularLocation>
        <location evidence="7">Cytoplasm</location>
    </subcellularLocation>
</comment>
<evidence type="ECO:0000256" key="6">
    <source>
        <dbReference type="ARBA" id="ARBA00047639"/>
    </source>
</evidence>
<dbReference type="EC" id="6.1.1.21" evidence="7"/>
<dbReference type="InterPro" id="IPR036621">
    <property type="entry name" value="Anticodon-bd_dom_sf"/>
</dbReference>
<feature type="binding site" evidence="8">
    <location>
        <position position="154"/>
    </location>
    <ligand>
        <name>L-histidine</name>
        <dbReference type="ChEBI" id="CHEBI:57595"/>
    </ligand>
</feature>
<keyword evidence="2 7" id="KW-0547">Nucleotide-binding</keyword>
<evidence type="ECO:0000256" key="5">
    <source>
        <dbReference type="ARBA" id="ARBA00023146"/>
    </source>
</evidence>
<dbReference type="GO" id="GO:0005524">
    <property type="term" value="F:ATP binding"/>
    <property type="evidence" value="ECO:0007669"/>
    <property type="project" value="UniProtKB-UniRule"/>
</dbReference>
<dbReference type="PROSITE" id="PS50862">
    <property type="entry name" value="AA_TRNA_LIGASE_II"/>
    <property type="match status" value="1"/>
</dbReference>
<dbReference type="GO" id="GO:0006427">
    <property type="term" value="P:histidyl-tRNA aminoacylation"/>
    <property type="evidence" value="ECO:0007669"/>
    <property type="project" value="UniProtKB-UniRule"/>
</dbReference>
<dbReference type="Proteomes" id="UP000034181">
    <property type="component" value="Unassembled WGS sequence"/>
</dbReference>
<dbReference type="GO" id="GO:0005737">
    <property type="term" value="C:cytoplasm"/>
    <property type="evidence" value="ECO:0007669"/>
    <property type="project" value="UniProtKB-SubCell"/>
</dbReference>
<dbReference type="PIRSF" id="PIRSF001549">
    <property type="entry name" value="His-tRNA_synth"/>
    <property type="match status" value="1"/>
</dbReference>
<protein>
    <recommendedName>
        <fullName evidence="7">Histidine--tRNA ligase</fullName>
        <ecNumber evidence="7">6.1.1.21</ecNumber>
    </recommendedName>
    <alternativeName>
        <fullName evidence="7">Histidyl-tRNA synthetase</fullName>
        <shortName evidence="7">HisRS</shortName>
    </alternativeName>
</protein>
<evidence type="ECO:0000256" key="2">
    <source>
        <dbReference type="ARBA" id="ARBA00022741"/>
    </source>
</evidence>
<keyword evidence="7" id="KW-0436">Ligase</keyword>
<dbReference type="NCBIfam" id="TIGR00442">
    <property type="entry name" value="hisS"/>
    <property type="match status" value="1"/>
</dbReference>
<evidence type="ECO:0000256" key="8">
    <source>
        <dbReference type="PIRSR" id="PIRSR001549-1"/>
    </source>
</evidence>
<gene>
    <name evidence="7" type="primary">hisS</name>
    <name evidence="10" type="ORF">US96_C0028G0011</name>
</gene>
<evidence type="ECO:0000256" key="3">
    <source>
        <dbReference type="ARBA" id="ARBA00022840"/>
    </source>
</evidence>
<comment type="similarity">
    <text evidence="1 7">Belongs to the class-II aminoacyl-tRNA synthetase family.</text>
</comment>
<dbReference type="Pfam" id="PF03129">
    <property type="entry name" value="HGTP_anticodon"/>
    <property type="match status" value="1"/>
</dbReference>
<dbReference type="InterPro" id="IPR041715">
    <property type="entry name" value="HisRS-like_core"/>
</dbReference>
<evidence type="ECO:0000313" key="11">
    <source>
        <dbReference type="Proteomes" id="UP000034181"/>
    </source>
</evidence>
<sequence length="428" mass="48967">MSNLFLEKSYFLIQLFHSPFDFAQDYGEYNRTMVIQTLKGFRDFLPEEARKRQYALSILKKVFLSYGFEPLETPTLEYEEILTGKYGDEGEKLMYKFEDLGGRRVAMRYDQTVPLARVIAQYANDIPLPFKRYQIQNVWRAENTQRGRYREFLQVDIDTVGSPSLLADAEIISLAIRGYEALGFKNFKVKINDRSSFSNLFSDEEGKVIARAIDKIEKVGEEKVLDELSTVMGMKAANNVLQKINSQKKTESFFKVVSYISKFGINEDYLEFDPKLARGLDYYTGLIFEVKSDDYPAGSLGGGGRYDDLIGIFAGQKIQAVGFSFGFDRIIEAMDEQKLFEGKDLGGTRVLITNTSTRSAEVADELRNKGINTELYVDDKELDKQLRYADKKGIPYVLIVEENKLELKNMKTGEKEEVTLDEIAKIVK</sequence>
<dbReference type="Pfam" id="PF13393">
    <property type="entry name" value="tRNA-synt_His"/>
    <property type="match status" value="1"/>
</dbReference>
<evidence type="ECO:0000313" key="10">
    <source>
        <dbReference type="EMBL" id="KKQ74687.1"/>
    </source>
</evidence>
<dbReference type="SUPFAM" id="SSF55681">
    <property type="entry name" value="Class II aaRS and biotin synthetases"/>
    <property type="match status" value="1"/>
</dbReference>
<keyword evidence="3 7" id="KW-0067">ATP-binding</keyword>
<dbReference type="InterPro" id="IPR015807">
    <property type="entry name" value="His-tRNA-ligase"/>
</dbReference>
<organism evidence="10 11">
    <name type="scientific">Candidatus Woesebacteria bacterium GW2011_GWB1_38_5b</name>
    <dbReference type="NCBI Taxonomy" id="1618569"/>
    <lineage>
        <taxon>Bacteria</taxon>
        <taxon>Candidatus Woeseibacteriota</taxon>
    </lineage>
</organism>
<dbReference type="PANTHER" id="PTHR11476:SF7">
    <property type="entry name" value="HISTIDINE--TRNA LIGASE"/>
    <property type="match status" value="1"/>
</dbReference>
<feature type="binding site" evidence="8">
    <location>
        <begin position="282"/>
        <end position="283"/>
    </location>
    <ligand>
        <name>L-histidine</name>
        <dbReference type="ChEBI" id="CHEBI:57595"/>
    </ligand>
</feature>
<dbReference type="SUPFAM" id="SSF52954">
    <property type="entry name" value="Class II aaRS ABD-related"/>
    <property type="match status" value="1"/>
</dbReference>
<comment type="subunit">
    <text evidence="7">Homodimer.</text>
</comment>